<comment type="caution">
    <text evidence="4">The sequence shown here is derived from an EMBL/GenBank/DDBJ whole genome shotgun (WGS) entry which is preliminary data.</text>
</comment>
<proteinExistence type="predicted"/>
<dbReference type="AlphaFoldDB" id="A0A2C9WP49"/>
<dbReference type="OrthoDB" id="67540at2759"/>
<evidence type="ECO:0000256" key="2">
    <source>
        <dbReference type="ARBA" id="ARBA00023136"/>
    </source>
</evidence>
<dbReference type="PANTHER" id="PTHR22746">
    <property type="entry name" value="RAB6A-GEF COMPLEX PARTNER PROTEIN 1"/>
    <property type="match status" value="1"/>
</dbReference>
<organism evidence="4 5">
    <name type="scientific">Manihot esculenta</name>
    <name type="common">Cassava</name>
    <name type="synonym">Jatropha manihot</name>
    <dbReference type="NCBI Taxonomy" id="3983"/>
    <lineage>
        <taxon>Eukaryota</taxon>
        <taxon>Viridiplantae</taxon>
        <taxon>Streptophyta</taxon>
        <taxon>Embryophyta</taxon>
        <taxon>Tracheophyta</taxon>
        <taxon>Spermatophyta</taxon>
        <taxon>Magnoliopsida</taxon>
        <taxon>eudicotyledons</taxon>
        <taxon>Gunneridae</taxon>
        <taxon>Pentapetalae</taxon>
        <taxon>rosids</taxon>
        <taxon>fabids</taxon>
        <taxon>Malpighiales</taxon>
        <taxon>Euphorbiaceae</taxon>
        <taxon>Crotonoideae</taxon>
        <taxon>Manihoteae</taxon>
        <taxon>Manihot</taxon>
    </lineage>
</organism>
<evidence type="ECO:0000256" key="1">
    <source>
        <dbReference type="ARBA" id="ARBA00004370"/>
    </source>
</evidence>
<dbReference type="FunFam" id="2.130.10.10:FF:001743">
    <property type="entry name" value="Protein RIC1 like"/>
    <property type="match status" value="1"/>
</dbReference>
<protein>
    <recommendedName>
        <fullName evidence="3">RIC1 C-terminal alpha solenoid region domain-containing protein</fullName>
    </recommendedName>
</protein>
<dbReference type="OMA" id="MVYDRAM"/>
<dbReference type="GO" id="GO:0005829">
    <property type="term" value="C:cytosol"/>
    <property type="evidence" value="ECO:0000318"/>
    <property type="project" value="GO_Central"/>
</dbReference>
<comment type="subcellular location">
    <subcellularLocation>
        <location evidence="1">Membrane</location>
    </subcellularLocation>
</comment>
<evidence type="ECO:0000313" key="5">
    <source>
        <dbReference type="Proteomes" id="UP000091857"/>
    </source>
</evidence>
<evidence type="ECO:0000259" key="3">
    <source>
        <dbReference type="Pfam" id="PF07064"/>
    </source>
</evidence>
<dbReference type="GO" id="GO:0000139">
    <property type="term" value="C:Golgi membrane"/>
    <property type="evidence" value="ECO:0000318"/>
    <property type="project" value="GO_Central"/>
</dbReference>
<dbReference type="PANTHER" id="PTHR22746:SF10">
    <property type="entry name" value="GUANINE NUCLEOTIDE EXCHANGE FACTOR SUBUNIT RIC1"/>
    <property type="match status" value="1"/>
</dbReference>
<evidence type="ECO:0000313" key="4">
    <source>
        <dbReference type="EMBL" id="OAY62260.1"/>
    </source>
</evidence>
<gene>
    <name evidence="4" type="ORF">MANES_01G254400v8</name>
</gene>
<dbReference type="InterPro" id="IPR015943">
    <property type="entry name" value="WD40/YVTN_repeat-like_dom_sf"/>
</dbReference>
<reference evidence="5" key="1">
    <citation type="journal article" date="2016" name="Nat. Biotechnol.">
        <title>Sequencing wild and cultivated cassava and related species reveals extensive interspecific hybridization and genetic diversity.</title>
        <authorList>
            <person name="Bredeson J.V."/>
            <person name="Lyons J.B."/>
            <person name="Prochnik S.E."/>
            <person name="Wu G.A."/>
            <person name="Ha C.M."/>
            <person name="Edsinger-Gonzales E."/>
            <person name="Grimwood J."/>
            <person name="Schmutz J."/>
            <person name="Rabbi I.Y."/>
            <person name="Egesi C."/>
            <person name="Nauluvula P."/>
            <person name="Lebot V."/>
            <person name="Ndunguru J."/>
            <person name="Mkamilo G."/>
            <person name="Bart R.S."/>
            <person name="Setter T.L."/>
            <person name="Gleadow R.M."/>
            <person name="Kulakow P."/>
            <person name="Ferguson M.E."/>
            <person name="Rounsley S."/>
            <person name="Rokhsar D.S."/>
        </authorList>
    </citation>
    <scope>NUCLEOTIDE SEQUENCE [LARGE SCALE GENOMIC DNA]</scope>
    <source>
        <strain evidence="5">cv. AM560-2</strain>
    </source>
</reference>
<dbReference type="Pfam" id="PF07064">
    <property type="entry name" value="RIC1"/>
    <property type="match status" value="1"/>
</dbReference>
<accession>A0A2C9WP49</accession>
<dbReference type="GO" id="GO:0006886">
    <property type="term" value="P:intracellular protein transport"/>
    <property type="evidence" value="ECO:0000318"/>
    <property type="project" value="GO_Central"/>
</dbReference>
<dbReference type="STRING" id="3983.A0A2C9WP49"/>
<feature type="domain" description="RIC1 C-terminal alpha solenoid region" evidence="3">
    <location>
        <begin position="762"/>
        <end position="938"/>
    </location>
</feature>
<dbReference type="InterPro" id="IPR009771">
    <property type="entry name" value="RIC1_C"/>
</dbReference>
<dbReference type="GO" id="GO:0042147">
    <property type="term" value="P:retrograde transport, endosome to Golgi"/>
    <property type="evidence" value="ECO:0000318"/>
    <property type="project" value="GO_Central"/>
</dbReference>
<keyword evidence="5" id="KW-1185">Reference proteome</keyword>
<dbReference type="InterPro" id="IPR040096">
    <property type="entry name" value="Ric1"/>
</dbReference>
<dbReference type="GO" id="GO:0034066">
    <property type="term" value="C:Ric1-Rgp1 guanyl-nucleotide exchange factor complex"/>
    <property type="evidence" value="ECO:0000318"/>
    <property type="project" value="GO_Central"/>
</dbReference>
<dbReference type="EMBL" id="CM004387">
    <property type="protein sequence ID" value="OAY62260.1"/>
    <property type="molecule type" value="Genomic_DNA"/>
</dbReference>
<sequence>MYMAYGWPQIIPLDSGLCPSSQKIVYLKVINRLLLVVSPSHFELWSSSQHKVRLGKYKRDVESVEREGENLQAVWSPDAKLIAIITSSFFLHIFKVQFVEKRIQIGGKHPSGLFLANISLLLSEQVPFAEKNLTVSNIVSDCKHMLLGLSNGSLYSISWKGEFNGAFELNPCRHESSEVSMFPQSLDNGLGSGGAPGVLVTNHYEMKKHAIMQLEFCLPMRLLFVLYSEGQLVLCSMSKKGLKQAESIRAEKKLGSGDAVCASVAPDQQILAVGTRSGVVELYDLAESASLIRTVSLYDWGYSVEDTGSVSCIVWTPDNSAFAVGWKLRGLTVWSVSGCRLMSTIRQVGLSSVSSPKVKPNQDCKYEPLVGGTSLMQWDEYGYKLYAIEEGSLERILAFSFGKCCLSRGVSGMTYVRQVIYGEDRLLVVQSEDTDELKILHLNLPVSYLSQNWPVQHVAASKDGMYLAVAGLHGLILYDMRLKKWRVFGDITQEQKIQCEGLLWLGKIVVVCNYIDSSNTYELLFYPRYHLDQSSLLCRKPLLAKPMVMDVYQDHILVTYRPFDVHIFHVKLFGELTPHSTPDLQLSTVRELSIMTAKSHPAAMRFIPDQIPRESALKNHISPSSDLLMREPARCLILRTNGELSLLDLDDGRERELTDSVELFWVTCGQSDEKTNLIEEVSWLDYGHRGMQVWYPSPGVDPFKQEDFLQLDPELEFDREVYPLGLLPNAGVVVGVSQRLSFSTCTEFPCFEPSPQAQTILHCLLRHLLQRDKIEEALRLAQLSAQKPHFSHCLEWLLFTVFDAEISRQNANKNQKSVPKSAGNFSLLDKTCDLIRNFPEYLDVVVSVARKTDGRHWADLFSAAGRSTELFEECFQRRWYRTAACYILVIAKLEGPAVSQYCALRLLQATLDESLYELAGELVRFLLRSGKEYEQTSTDSDRLSPRFLGYFLFRSSHRKTSLDKSTSFKEQSAHVASVKNILENHASYLMSGKELSKLVAFVKGTQFDLVEYLQRERYGSARLENFASGLELIGQKLQMGTLQSRLDAEFLLAHMCSVKFKEWIVVLATLLRRSEVLFDLFQHDMRLWKAYSITLQSHPAFVEYQDLLETLEERLTSDLNLEK</sequence>
<name>A0A2C9WP49_MANES</name>
<keyword evidence="2" id="KW-0472">Membrane</keyword>
<dbReference type="Proteomes" id="UP000091857">
    <property type="component" value="Chromosome 1"/>
</dbReference>
<dbReference type="Gene3D" id="2.130.10.10">
    <property type="entry name" value="YVTN repeat-like/Quinoprotein amine dehydrogenase"/>
    <property type="match status" value="1"/>
</dbReference>
<dbReference type="Pfam" id="PF25440">
    <property type="entry name" value="Beta-prop_RIC1_2nd"/>
    <property type="match status" value="1"/>
</dbReference>
<dbReference type="Gramene" id="Manes.01G254400.1.v8.1">
    <property type="protein sequence ID" value="Manes.01G254400.1.v8.1.CDS"/>
    <property type="gene ID" value="Manes.01G254400.v8.1"/>
</dbReference>
<dbReference type="SUPFAM" id="SSF82171">
    <property type="entry name" value="DPP6 N-terminal domain-like"/>
    <property type="match status" value="1"/>
</dbReference>